<dbReference type="Pfam" id="PF12771">
    <property type="entry name" value="SusD-like_2"/>
    <property type="match status" value="1"/>
</dbReference>
<gene>
    <name evidence="1" type="ORF">GCM10022216_23330</name>
</gene>
<evidence type="ECO:0000313" key="2">
    <source>
        <dbReference type="Proteomes" id="UP001500101"/>
    </source>
</evidence>
<dbReference type="SUPFAM" id="SSF48452">
    <property type="entry name" value="TPR-like"/>
    <property type="match status" value="1"/>
</dbReference>
<proteinExistence type="predicted"/>
<dbReference type="EMBL" id="BAAAZI010000010">
    <property type="protein sequence ID" value="GAA4142425.1"/>
    <property type="molecule type" value="Genomic_DNA"/>
</dbReference>
<keyword evidence="1" id="KW-0449">Lipoprotein</keyword>
<comment type="caution">
    <text evidence="1">The sequence shown here is derived from an EMBL/GenBank/DDBJ whole genome shotgun (WGS) entry which is preliminary data.</text>
</comment>
<accession>A0ABP7YXD5</accession>
<evidence type="ECO:0000313" key="1">
    <source>
        <dbReference type="EMBL" id="GAA4142425.1"/>
    </source>
</evidence>
<dbReference type="RefSeq" id="WP_344674903.1">
    <property type="nucleotide sequence ID" value="NZ_BAAAZI010000010.1"/>
</dbReference>
<organism evidence="1 2">
    <name type="scientific">Sphingobacterium kyonggiense</name>
    <dbReference type="NCBI Taxonomy" id="714075"/>
    <lineage>
        <taxon>Bacteria</taxon>
        <taxon>Pseudomonadati</taxon>
        <taxon>Bacteroidota</taxon>
        <taxon>Sphingobacteriia</taxon>
        <taxon>Sphingobacteriales</taxon>
        <taxon>Sphingobacteriaceae</taxon>
        <taxon>Sphingobacterium</taxon>
    </lineage>
</organism>
<dbReference type="Gene3D" id="1.25.40.390">
    <property type="match status" value="1"/>
</dbReference>
<reference evidence="2" key="1">
    <citation type="journal article" date="2019" name="Int. J. Syst. Evol. Microbiol.">
        <title>The Global Catalogue of Microorganisms (GCM) 10K type strain sequencing project: providing services to taxonomists for standard genome sequencing and annotation.</title>
        <authorList>
            <consortium name="The Broad Institute Genomics Platform"/>
            <consortium name="The Broad Institute Genome Sequencing Center for Infectious Disease"/>
            <person name="Wu L."/>
            <person name="Ma J."/>
        </authorList>
    </citation>
    <scope>NUCLEOTIDE SEQUENCE [LARGE SCALE GENOMIC DNA]</scope>
    <source>
        <strain evidence="2">JCM 16704</strain>
    </source>
</reference>
<sequence>MKKIIRNSIYTALAVAGLSMSSCDKFLDVNDDPNNPSKVEAASRIAGAISTTSGAAQWRATRELAGVMQYGGLQTASSGGYAAANWRFTASYFAWQNAYVITMPNAVDLIVLGEEEGNPHFVGVGKTLLALNFGLLTAQYGDIVVDDFYDGKGMISLVPKFNTQKEVYERLQSMLDEAIAAFERTDNKRDLNVKNGDILYQGDVAKWKKFAWALKARYYNHLSKKTGLYDADKVITACQNAFNGDGMDAEFPYLADGLLVDQNPWSSWGGFESLTNPRYFAWTQFFVNMLTSFPVTNNLYEDPRISKIMKPAESDGQYRGPGSGAFISNGQGVLANGSPGDATKTKPEDYGRFSKSGFYTNTTSPFGFITYSEVKLIEAEARLRKGDKPGALAAYEEGVKSNMRKLGVTGADINAYWAAQVADNLSGHFDQLKTGLSHIMRQKHISLCLNPETWMDMRRMDYSADIYGPSLKRPANLNTTIFDPANNSQWIQAMVYETNEQNRNPEAVGDNTEKYRLLTPLWIHKPE</sequence>
<protein>
    <submittedName>
        <fullName evidence="1">SusD/RagB family nutrient-binding outer membrane lipoprotein</fullName>
    </submittedName>
</protein>
<keyword evidence="2" id="KW-1185">Reference proteome</keyword>
<dbReference type="InterPro" id="IPR041662">
    <property type="entry name" value="SusD-like_2"/>
</dbReference>
<dbReference type="PROSITE" id="PS51257">
    <property type="entry name" value="PROKAR_LIPOPROTEIN"/>
    <property type="match status" value="1"/>
</dbReference>
<dbReference type="Proteomes" id="UP001500101">
    <property type="component" value="Unassembled WGS sequence"/>
</dbReference>
<dbReference type="InterPro" id="IPR011990">
    <property type="entry name" value="TPR-like_helical_dom_sf"/>
</dbReference>
<name>A0ABP7YXD5_9SPHI</name>